<dbReference type="GO" id="GO:0004125">
    <property type="term" value="F:L-seryl-tRNA(Sec) selenium transferase activity"/>
    <property type="evidence" value="ECO:0007669"/>
    <property type="project" value="TreeGrafter"/>
</dbReference>
<reference evidence="5" key="2">
    <citation type="submission" date="2020-09" db="EMBL/GenBank/DDBJ databases">
        <authorList>
            <person name="Sun Q."/>
            <person name="Zhou Y."/>
        </authorList>
    </citation>
    <scope>NUCLEOTIDE SEQUENCE</scope>
    <source>
        <strain evidence="5">CGMCC 4.7306</strain>
    </source>
</reference>
<dbReference type="EMBL" id="BMMZ01000004">
    <property type="protein sequence ID" value="GGL60888.1"/>
    <property type="molecule type" value="Genomic_DNA"/>
</dbReference>
<dbReference type="AlphaFoldDB" id="A0A917S660"/>
<evidence type="ECO:0000256" key="1">
    <source>
        <dbReference type="ARBA" id="ARBA00001933"/>
    </source>
</evidence>
<comment type="caution">
    <text evidence="5">The sequence shown here is derived from an EMBL/GenBank/DDBJ whole genome shotgun (WGS) entry which is preliminary data.</text>
</comment>
<comment type="similarity">
    <text evidence="3">Belongs to the SelA family.</text>
</comment>
<evidence type="ECO:0000313" key="6">
    <source>
        <dbReference type="Proteomes" id="UP000613840"/>
    </source>
</evidence>
<dbReference type="InterPro" id="IPR015424">
    <property type="entry name" value="PyrdxlP-dep_Trfase"/>
</dbReference>
<keyword evidence="6" id="KW-1185">Reference proteome</keyword>
<keyword evidence="2 4" id="KW-0663">Pyridoxal phosphate</keyword>
<sequence>MGVYERFGVAPLINALGTVTVVGGSRMDPRVLEAMAAASGSFVDVPLLLDRAGTTIARLAGAEAACVTSGAAAGLAVATAACLAHGDPERIRQLPDTTGMRDQALVLAAHRMVYDQAVRLAGAELVEVGTSTSTTLEQVDAAITDRTALLFYFAGASGMPGSLPLRDVAALVKPHGIPLVVDAAAELPPVGNLTSFLADGADLVVFSGGKEIGGPQSSGFILGTEPLITECSLTNFPNHSIGRSMKTDKETIVGLVTAVELFVQRDYGAIFARWRRLSESVVAAVNEVPGCTARIGYPTVPGIQPREIPRAYIDQAGLTAPELRDRLLRRKPPVAVGVEGGSVAINPQCLADDELEPLIEALVSELSA</sequence>
<name>A0A917S660_9ACTN</name>
<dbReference type="SUPFAM" id="SSF53383">
    <property type="entry name" value="PLP-dependent transferases"/>
    <property type="match status" value="1"/>
</dbReference>
<dbReference type="PANTHER" id="PTHR32328">
    <property type="entry name" value="L-SERYL-TRNA(SEC) SELENIUM TRANSFERASE"/>
    <property type="match status" value="1"/>
</dbReference>
<proteinExistence type="inferred from homology"/>
<dbReference type="PANTHER" id="PTHR32328:SF0">
    <property type="entry name" value="L-SERYL-TRNA(SEC) SELENIUM TRANSFERASE"/>
    <property type="match status" value="1"/>
</dbReference>
<dbReference type="RefSeq" id="WP_188894988.1">
    <property type="nucleotide sequence ID" value="NZ_BMMZ01000004.1"/>
</dbReference>
<dbReference type="InterPro" id="IPR015421">
    <property type="entry name" value="PyrdxlP-dep_Trfase_major"/>
</dbReference>
<organism evidence="5 6">
    <name type="scientific">Microlunatus endophyticus</name>
    <dbReference type="NCBI Taxonomy" id="1716077"/>
    <lineage>
        <taxon>Bacteria</taxon>
        <taxon>Bacillati</taxon>
        <taxon>Actinomycetota</taxon>
        <taxon>Actinomycetes</taxon>
        <taxon>Propionibacteriales</taxon>
        <taxon>Propionibacteriaceae</taxon>
        <taxon>Microlunatus</taxon>
    </lineage>
</organism>
<evidence type="ECO:0000256" key="2">
    <source>
        <dbReference type="ARBA" id="ARBA00022898"/>
    </source>
</evidence>
<dbReference type="Proteomes" id="UP000613840">
    <property type="component" value="Unassembled WGS sequence"/>
</dbReference>
<feature type="modified residue" description="N6-(pyridoxal phosphate)lysine" evidence="4">
    <location>
        <position position="210"/>
    </location>
</feature>
<dbReference type="InterPro" id="IPR018319">
    <property type="entry name" value="SelA-like"/>
</dbReference>
<comment type="cofactor">
    <cofactor evidence="1 4">
        <name>pyridoxal 5'-phosphate</name>
        <dbReference type="ChEBI" id="CHEBI:597326"/>
    </cofactor>
</comment>
<gene>
    <name evidence="5" type="ORF">GCM10011575_19310</name>
</gene>
<reference evidence="5" key="1">
    <citation type="journal article" date="2014" name="Int. J. Syst. Evol. Microbiol.">
        <title>Complete genome sequence of Corynebacterium casei LMG S-19264T (=DSM 44701T), isolated from a smear-ripened cheese.</title>
        <authorList>
            <consortium name="US DOE Joint Genome Institute (JGI-PGF)"/>
            <person name="Walter F."/>
            <person name="Albersmeier A."/>
            <person name="Kalinowski J."/>
            <person name="Ruckert C."/>
        </authorList>
    </citation>
    <scope>NUCLEOTIDE SEQUENCE</scope>
    <source>
        <strain evidence="5">CGMCC 4.7306</strain>
    </source>
</reference>
<dbReference type="Pfam" id="PF03841">
    <property type="entry name" value="SelA"/>
    <property type="match status" value="1"/>
</dbReference>
<protein>
    <submittedName>
        <fullName evidence="5">Selenocysteine synthase</fullName>
    </submittedName>
</protein>
<evidence type="ECO:0000256" key="3">
    <source>
        <dbReference type="ARBA" id="ARBA00044507"/>
    </source>
</evidence>
<dbReference type="Gene3D" id="3.40.640.10">
    <property type="entry name" value="Type I PLP-dependent aspartate aminotransferase-like (Major domain)"/>
    <property type="match status" value="1"/>
</dbReference>
<evidence type="ECO:0000256" key="4">
    <source>
        <dbReference type="PIRSR" id="PIRSR618319-50"/>
    </source>
</evidence>
<accession>A0A917S660</accession>
<evidence type="ECO:0000313" key="5">
    <source>
        <dbReference type="EMBL" id="GGL60888.1"/>
    </source>
</evidence>